<organism evidence="4 5">
    <name type="scientific">Citrobacter koseri</name>
    <name type="common">Citrobacter diversus</name>
    <dbReference type="NCBI Taxonomy" id="545"/>
    <lineage>
        <taxon>Bacteria</taxon>
        <taxon>Pseudomonadati</taxon>
        <taxon>Pseudomonadota</taxon>
        <taxon>Gammaproteobacteria</taxon>
        <taxon>Enterobacterales</taxon>
        <taxon>Enterobacteriaceae</taxon>
        <taxon>Citrobacter</taxon>
    </lineage>
</organism>
<evidence type="ECO:0000256" key="1">
    <source>
        <dbReference type="ARBA" id="ARBA00023002"/>
    </source>
</evidence>
<dbReference type="InterPro" id="IPR004104">
    <property type="entry name" value="Gfo/Idh/MocA-like_OxRdtase_C"/>
</dbReference>
<name>A0A3S4M5S3_CITKO</name>
<keyword evidence="1 4" id="KW-0560">Oxidoreductase</keyword>
<dbReference type="Gene3D" id="3.40.50.720">
    <property type="entry name" value="NAD(P)-binding Rossmann-like Domain"/>
    <property type="match status" value="1"/>
</dbReference>
<sequence>MALVMPDGAYAYPAYDLTATSTTDLEASSFVGRIRQRRHPAMALVTPDGAYAYPAYDRFTAISHMLFALWCMQSPFKKDTPMTLHCAFIGFGKSTTRYHLPYVLNRKGSWHVAHIFRRHAKPEEQAPIYSHIHFTSDLDEVLNDPQVKLVIVCTHADSHFDYARRALEAGKNVLVEKPFTPTLAEAKVLFELARSKGLTVTPYQNRRFDSCFLTAKKAIESGKLGEIVEVESHFDYYRPVAETKPGLPQDGAFYGLGVHTMDQIISLFGRPDHVAYDIRSLRNKANPDDTFEAQLFYGDLKAIVKTSHLVKIDYPKFIVHGTRGSFVKYGIDQQETSLKANIMPGEPGFAADDSVGLLEYVNDEGVTVKEEMKPEVGDYGRVYDALFETLTHGVPNYVKESDVLTNLEILERAFEQASPATVTLAK</sequence>
<dbReference type="AlphaFoldDB" id="A0A3S4M5S3"/>
<dbReference type="Pfam" id="PF02894">
    <property type="entry name" value="GFO_IDH_MocA_C"/>
    <property type="match status" value="1"/>
</dbReference>
<proteinExistence type="predicted"/>
<dbReference type="Proteomes" id="UP000270272">
    <property type="component" value="Chromosome"/>
</dbReference>
<protein>
    <submittedName>
        <fullName evidence="4">Putative dehydrogenase</fullName>
        <ecNumber evidence="4">1.-.-.-</ecNumber>
    </submittedName>
</protein>
<dbReference type="InterPro" id="IPR051317">
    <property type="entry name" value="Gfo/Idh/MocA_oxidoreduct"/>
</dbReference>
<dbReference type="EMBL" id="LR134204">
    <property type="protein sequence ID" value="VEB90568.1"/>
    <property type="molecule type" value="Genomic_DNA"/>
</dbReference>
<evidence type="ECO:0000313" key="5">
    <source>
        <dbReference type="Proteomes" id="UP000270272"/>
    </source>
</evidence>
<dbReference type="NCBIfam" id="NF007574">
    <property type="entry name" value="PRK10206.1"/>
    <property type="match status" value="1"/>
</dbReference>
<dbReference type="SUPFAM" id="SSF55347">
    <property type="entry name" value="Glyceraldehyde-3-phosphate dehydrogenase-like, C-terminal domain"/>
    <property type="match status" value="1"/>
</dbReference>
<dbReference type="EC" id="1.-.-.-" evidence="4"/>
<dbReference type="FunFam" id="3.40.50.720:FF:000228">
    <property type="entry name" value="Putative oxidoreductase yhhX"/>
    <property type="match status" value="1"/>
</dbReference>
<dbReference type="PANTHER" id="PTHR43708:SF7">
    <property type="entry name" value="OXIDOREDUCTASE"/>
    <property type="match status" value="1"/>
</dbReference>
<dbReference type="GO" id="GO:0000166">
    <property type="term" value="F:nucleotide binding"/>
    <property type="evidence" value="ECO:0007669"/>
    <property type="project" value="InterPro"/>
</dbReference>
<feature type="domain" description="Gfo/Idh/MocA-like oxidoreductase N-terminal" evidence="2">
    <location>
        <begin position="85"/>
        <end position="202"/>
    </location>
</feature>
<reference evidence="4 5" key="1">
    <citation type="submission" date="2018-12" db="EMBL/GenBank/DDBJ databases">
        <authorList>
            <consortium name="Pathogen Informatics"/>
        </authorList>
    </citation>
    <scope>NUCLEOTIDE SEQUENCE [LARGE SCALE GENOMIC DNA]</scope>
    <source>
        <strain evidence="4 5">NCTC11075</strain>
    </source>
</reference>
<feature type="domain" description="Gfo/Idh/MocA-like oxidoreductase C-terminal" evidence="3">
    <location>
        <begin position="216"/>
        <end position="420"/>
    </location>
</feature>
<dbReference type="Gene3D" id="3.30.360.10">
    <property type="entry name" value="Dihydrodipicolinate Reductase, domain 2"/>
    <property type="match status" value="1"/>
</dbReference>
<accession>A0A3S4M5S3</accession>
<dbReference type="SUPFAM" id="SSF51735">
    <property type="entry name" value="NAD(P)-binding Rossmann-fold domains"/>
    <property type="match status" value="1"/>
</dbReference>
<dbReference type="PANTHER" id="PTHR43708">
    <property type="entry name" value="CONSERVED EXPRESSED OXIDOREDUCTASE (EUROFUNG)"/>
    <property type="match status" value="1"/>
</dbReference>
<gene>
    <name evidence="4" type="primary">yhhX</name>
    <name evidence="4" type="ORF">NCTC11075_02571</name>
</gene>
<evidence type="ECO:0000259" key="2">
    <source>
        <dbReference type="Pfam" id="PF01408"/>
    </source>
</evidence>
<dbReference type="InterPro" id="IPR000683">
    <property type="entry name" value="Gfo/Idh/MocA-like_OxRdtase_N"/>
</dbReference>
<dbReference type="GO" id="GO:0016491">
    <property type="term" value="F:oxidoreductase activity"/>
    <property type="evidence" value="ECO:0007669"/>
    <property type="project" value="UniProtKB-KW"/>
</dbReference>
<evidence type="ECO:0000259" key="3">
    <source>
        <dbReference type="Pfam" id="PF02894"/>
    </source>
</evidence>
<dbReference type="Pfam" id="PF01408">
    <property type="entry name" value="GFO_IDH_MocA"/>
    <property type="match status" value="1"/>
</dbReference>
<dbReference type="InterPro" id="IPR036291">
    <property type="entry name" value="NAD(P)-bd_dom_sf"/>
</dbReference>
<evidence type="ECO:0000313" key="4">
    <source>
        <dbReference type="EMBL" id="VEB90568.1"/>
    </source>
</evidence>